<dbReference type="Pfam" id="PF07464">
    <property type="entry name" value="ApoLp-III"/>
    <property type="match status" value="1"/>
</dbReference>
<dbReference type="GO" id="GO:0005576">
    <property type="term" value="C:extracellular region"/>
    <property type="evidence" value="ECO:0007669"/>
    <property type="project" value="InterPro"/>
</dbReference>
<dbReference type="GO" id="GO:0006869">
    <property type="term" value="P:lipid transport"/>
    <property type="evidence" value="ECO:0007669"/>
    <property type="project" value="InterPro"/>
</dbReference>
<organism evidence="2 3">
    <name type="scientific">Frieseomelitta varia</name>
    <dbReference type="NCBI Taxonomy" id="561572"/>
    <lineage>
        <taxon>Eukaryota</taxon>
        <taxon>Metazoa</taxon>
        <taxon>Ecdysozoa</taxon>
        <taxon>Arthropoda</taxon>
        <taxon>Hexapoda</taxon>
        <taxon>Insecta</taxon>
        <taxon>Pterygota</taxon>
        <taxon>Neoptera</taxon>
        <taxon>Endopterygota</taxon>
        <taxon>Hymenoptera</taxon>
        <taxon>Apocrita</taxon>
        <taxon>Aculeata</taxon>
        <taxon>Apoidea</taxon>
        <taxon>Anthophila</taxon>
        <taxon>Apidae</taxon>
        <taxon>Frieseomelitta</taxon>
    </lineage>
</organism>
<keyword evidence="1" id="KW-0732">Signal</keyword>
<dbReference type="AlphaFoldDB" id="A0A833R428"/>
<dbReference type="Proteomes" id="UP000655588">
    <property type="component" value="Unassembled WGS sequence"/>
</dbReference>
<evidence type="ECO:0000256" key="1">
    <source>
        <dbReference type="SAM" id="SignalP"/>
    </source>
</evidence>
<dbReference type="Gene3D" id="1.20.120.20">
    <property type="entry name" value="Apolipoprotein"/>
    <property type="match status" value="1"/>
</dbReference>
<evidence type="ECO:0000313" key="3">
    <source>
        <dbReference type="Proteomes" id="UP000655588"/>
    </source>
</evidence>
<comment type="caution">
    <text evidence="2">The sequence shown here is derived from an EMBL/GenBank/DDBJ whole genome shotgun (WGS) entry which is preliminary data.</text>
</comment>
<dbReference type="InterPro" id="IPR010009">
    <property type="entry name" value="ApoLp-III"/>
</dbReference>
<accession>A0A833R428</accession>
<dbReference type="OrthoDB" id="7674009at2759"/>
<evidence type="ECO:0000313" key="2">
    <source>
        <dbReference type="EMBL" id="KAF3419944.1"/>
    </source>
</evidence>
<dbReference type="GO" id="GO:0008289">
    <property type="term" value="F:lipid binding"/>
    <property type="evidence" value="ECO:0007669"/>
    <property type="project" value="InterPro"/>
</dbReference>
<dbReference type="EMBL" id="WNWW01001022">
    <property type="protein sequence ID" value="KAF3419944.1"/>
    <property type="molecule type" value="Genomic_DNA"/>
</dbReference>
<proteinExistence type="predicted"/>
<gene>
    <name evidence="2" type="ORF">E2986_02905</name>
</gene>
<evidence type="ECO:0008006" key="4">
    <source>
        <dbReference type="Google" id="ProtNLM"/>
    </source>
</evidence>
<sequence>MRSIFAVVFAIALASVPVKAAPSSSNPPASVETQLTDFISQAQTNFNDLTKELQERLNIPDQETFVKNVKDQSSNLITNIQEYINNATEQIKNNPELERSWNNVKAKLSKVVDDVNGGIPDAQQQVADLQNKFQQAVQAILKESDTTAKSLGQYSGKVQEEIAKLTKQVVGIATEATQNLNNQLQAATAQKS</sequence>
<protein>
    <recommendedName>
        <fullName evidence="4">Apolipophorin-III</fullName>
    </recommendedName>
</protein>
<dbReference type="CDD" id="cd13769">
    <property type="entry name" value="ApoLp-III_like"/>
    <property type="match status" value="1"/>
</dbReference>
<feature type="signal peptide" evidence="1">
    <location>
        <begin position="1"/>
        <end position="20"/>
    </location>
</feature>
<dbReference type="SUPFAM" id="SSF47857">
    <property type="entry name" value="Apolipophorin-III"/>
    <property type="match status" value="1"/>
</dbReference>
<feature type="chain" id="PRO_5032747178" description="Apolipophorin-III" evidence="1">
    <location>
        <begin position="21"/>
        <end position="192"/>
    </location>
</feature>
<name>A0A833R428_9HYME</name>
<keyword evidence="3" id="KW-1185">Reference proteome</keyword>
<reference evidence="2" key="1">
    <citation type="submission" date="2019-11" db="EMBL/GenBank/DDBJ databases">
        <title>The nuclear and mitochondrial genomes of Frieseomelitta varia - a highly eusocial stingless bee (Meliponini) with a permanently sterile worker caste.</title>
        <authorList>
            <person name="Freitas F.C.P."/>
            <person name="Lourenco A.P."/>
            <person name="Nunes F.M.F."/>
            <person name="Paschoal A.R."/>
            <person name="Abreu F.C.P."/>
            <person name="Barbin F.O."/>
            <person name="Bataglia L."/>
            <person name="Cardoso-Junior C.A.M."/>
            <person name="Cervoni M.S."/>
            <person name="Silva S.R."/>
            <person name="Dalarmi F."/>
            <person name="Del Lama M.A."/>
            <person name="Depintor T.S."/>
            <person name="Ferreira K.M."/>
            <person name="Goria P.S."/>
            <person name="Jaskot M.C."/>
            <person name="Lago D.C."/>
            <person name="Luna-Lucena D."/>
            <person name="Moda L.M."/>
            <person name="Nascimento L."/>
            <person name="Pedrino M."/>
            <person name="Rabico F.O."/>
            <person name="Sanches F.C."/>
            <person name="Santos D.E."/>
            <person name="Santos C.G."/>
            <person name="Vieira J."/>
            <person name="Lopes T.F."/>
            <person name="Barchuk A.R."/>
            <person name="Hartfelder K."/>
            <person name="Simoes Z.L.P."/>
            <person name="Bitondi M.M.G."/>
            <person name="Pinheiro D.G."/>
        </authorList>
    </citation>
    <scope>NUCLEOTIDE SEQUENCE</scope>
    <source>
        <strain evidence="2">USP_RPSP 00005682</strain>
        <tissue evidence="2">Whole individual</tissue>
    </source>
</reference>